<reference evidence="2" key="1">
    <citation type="submission" date="2023-07" db="EMBL/GenBank/DDBJ databases">
        <title>Chromosome-level genome assembly of Artemia franciscana.</title>
        <authorList>
            <person name="Jo E."/>
        </authorList>
    </citation>
    <scope>NUCLEOTIDE SEQUENCE</scope>
    <source>
        <tissue evidence="2">Whole body</tissue>
    </source>
</reference>
<feature type="region of interest" description="Disordered" evidence="1">
    <location>
        <begin position="1"/>
        <end position="43"/>
    </location>
</feature>
<evidence type="ECO:0000256" key="1">
    <source>
        <dbReference type="SAM" id="MobiDB-lite"/>
    </source>
</evidence>
<dbReference type="AlphaFoldDB" id="A0AA88HZ80"/>
<sequence>MGEPGQVDMARPVQGGMTRPREGGMSGPSCTGDSVIDNSSSGPGEIVLSVGSCHGMSSSFGGMYLPLGDGEYGIRGSAPGIIIPMMTPPTGAPQGHFVSTISDTFDTSIVS</sequence>
<feature type="compositionally biased region" description="Polar residues" evidence="1">
    <location>
        <begin position="28"/>
        <end position="42"/>
    </location>
</feature>
<dbReference type="Proteomes" id="UP001187531">
    <property type="component" value="Unassembled WGS sequence"/>
</dbReference>
<accession>A0AA88HZ80</accession>
<evidence type="ECO:0000313" key="2">
    <source>
        <dbReference type="EMBL" id="KAK2715081.1"/>
    </source>
</evidence>
<keyword evidence="3" id="KW-1185">Reference proteome</keyword>
<name>A0AA88HZ80_ARTSF</name>
<dbReference type="EMBL" id="JAVRJZ010000012">
    <property type="protein sequence ID" value="KAK2715081.1"/>
    <property type="molecule type" value="Genomic_DNA"/>
</dbReference>
<gene>
    <name evidence="2" type="ORF">QYM36_009911</name>
</gene>
<comment type="caution">
    <text evidence="2">The sequence shown here is derived from an EMBL/GenBank/DDBJ whole genome shotgun (WGS) entry which is preliminary data.</text>
</comment>
<protein>
    <submittedName>
        <fullName evidence="2">Uncharacterized protein</fullName>
    </submittedName>
</protein>
<organism evidence="2 3">
    <name type="scientific">Artemia franciscana</name>
    <name type="common">Brine shrimp</name>
    <name type="synonym">Artemia sanfranciscana</name>
    <dbReference type="NCBI Taxonomy" id="6661"/>
    <lineage>
        <taxon>Eukaryota</taxon>
        <taxon>Metazoa</taxon>
        <taxon>Ecdysozoa</taxon>
        <taxon>Arthropoda</taxon>
        <taxon>Crustacea</taxon>
        <taxon>Branchiopoda</taxon>
        <taxon>Anostraca</taxon>
        <taxon>Artemiidae</taxon>
        <taxon>Artemia</taxon>
    </lineage>
</organism>
<proteinExistence type="predicted"/>
<evidence type="ECO:0000313" key="3">
    <source>
        <dbReference type="Proteomes" id="UP001187531"/>
    </source>
</evidence>